<dbReference type="GO" id="GO:0005975">
    <property type="term" value="P:carbohydrate metabolic process"/>
    <property type="evidence" value="ECO:0007669"/>
    <property type="project" value="InterPro"/>
</dbReference>
<evidence type="ECO:0000256" key="2">
    <source>
        <dbReference type="SAM" id="MobiDB-lite"/>
    </source>
</evidence>
<sequence>MDVRVAPFEQARGGSIPPNARRASLSCCARLRLVACALPTFAACAITCAAIALPVPVCKAADASDTDAPVAGCIADVRVLGEPGTLVWADEFASAEPDGRPNASHWRYETGDTGWGNDELQFYTDRAENAAVADGELTITARCEAYGPRDFTSARLTTAGTFSWASDHRLDVRAWLPTGVGAWPTIRMLPTESAYGAWPLSGEIGVVELVGCDPELALAAAVTEELNAAARTRVTNSSELQPGWHNFSLVWREDSLQWFFDEQWVLEHRKRDGDGPSRWPFDRRFHLVMSVAVDGARGGYCIDEPPSCSDPAELGRPQRLRVDYVRVSTRRDGCAPPRAAAEDTQPRQAPAVCEEWAGALRVTTFAQRAGPRAAKVAAEAIAAFWRLVRVADRSLSARAALGTGAAIGALVAVIACACACGAWPSRTVAPRATRHVRSPAAAMPLQRERAPSTGGMQVVRIAAAKTAEGRPPGSPTPSLELRAMSDSDETSSAGTAHAP</sequence>
<organism evidence="5 6">
    <name type="scientific">Diacronema lutheri</name>
    <name type="common">Unicellular marine alga</name>
    <name type="synonym">Monochrysis lutheri</name>
    <dbReference type="NCBI Taxonomy" id="2081491"/>
    <lineage>
        <taxon>Eukaryota</taxon>
        <taxon>Haptista</taxon>
        <taxon>Haptophyta</taxon>
        <taxon>Pavlovophyceae</taxon>
        <taxon>Pavlovales</taxon>
        <taxon>Pavlovaceae</taxon>
        <taxon>Diacronema</taxon>
    </lineage>
</organism>
<feature type="transmembrane region" description="Helical" evidence="3">
    <location>
        <begin position="31"/>
        <end position="53"/>
    </location>
</feature>
<dbReference type="OrthoDB" id="4781at2759"/>
<dbReference type="PANTHER" id="PTHR10963">
    <property type="entry name" value="GLYCOSYL HYDROLASE-RELATED"/>
    <property type="match status" value="1"/>
</dbReference>
<dbReference type="EMBL" id="JAGTXO010000009">
    <property type="protein sequence ID" value="KAG8465924.1"/>
    <property type="molecule type" value="Genomic_DNA"/>
</dbReference>
<dbReference type="GO" id="GO:0004553">
    <property type="term" value="F:hydrolase activity, hydrolyzing O-glycosyl compounds"/>
    <property type="evidence" value="ECO:0007669"/>
    <property type="project" value="InterPro"/>
</dbReference>
<evidence type="ECO:0000256" key="3">
    <source>
        <dbReference type="SAM" id="Phobius"/>
    </source>
</evidence>
<dbReference type="Pfam" id="PF00722">
    <property type="entry name" value="Glyco_hydro_16"/>
    <property type="match status" value="1"/>
</dbReference>
<proteinExistence type="inferred from homology"/>
<comment type="caution">
    <text evidence="5">The sequence shown here is derived from an EMBL/GenBank/DDBJ whole genome shotgun (WGS) entry which is preliminary data.</text>
</comment>
<evidence type="ECO:0000313" key="6">
    <source>
        <dbReference type="Proteomes" id="UP000751190"/>
    </source>
</evidence>
<feature type="region of interest" description="Disordered" evidence="2">
    <location>
        <begin position="461"/>
        <end position="499"/>
    </location>
</feature>
<feature type="domain" description="GH16" evidence="4">
    <location>
        <begin position="86"/>
        <end position="333"/>
    </location>
</feature>
<dbReference type="PROSITE" id="PS51762">
    <property type="entry name" value="GH16_2"/>
    <property type="match status" value="1"/>
</dbReference>
<dbReference type="InterPro" id="IPR000757">
    <property type="entry name" value="Beta-glucanase-like"/>
</dbReference>
<evidence type="ECO:0000256" key="1">
    <source>
        <dbReference type="ARBA" id="ARBA00006865"/>
    </source>
</evidence>
<keyword evidence="3" id="KW-1133">Transmembrane helix</keyword>
<dbReference type="SUPFAM" id="SSF49899">
    <property type="entry name" value="Concanavalin A-like lectins/glucanases"/>
    <property type="match status" value="1"/>
</dbReference>
<comment type="similarity">
    <text evidence="1">Belongs to the glycosyl hydrolase 16 family.</text>
</comment>
<dbReference type="PANTHER" id="PTHR10963:SF55">
    <property type="entry name" value="GLYCOSIDE HYDROLASE FAMILY 16 PROTEIN"/>
    <property type="match status" value="1"/>
</dbReference>
<dbReference type="Gene3D" id="2.60.120.200">
    <property type="match status" value="1"/>
</dbReference>
<dbReference type="InterPro" id="IPR050546">
    <property type="entry name" value="Glycosyl_Hydrlase_16"/>
</dbReference>
<gene>
    <name evidence="5" type="ORF">KFE25_005494</name>
</gene>
<keyword evidence="3" id="KW-0812">Transmembrane</keyword>
<name>A0A8J6CAV9_DIALT</name>
<dbReference type="InterPro" id="IPR013320">
    <property type="entry name" value="ConA-like_dom_sf"/>
</dbReference>
<feature type="compositionally biased region" description="Polar residues" evidence="2">
    <location>
        <begin position="490"/>
        <end position="499"/>
    </location>
</feature>
<feature type="transmembrane region" description="Helical" evidence="3">
    <location>
        <begin position="399"/>
        <end position="424"/>
    </location>
</feature>
<dbReference type="CDD" id="cd08023">
    <property type="entry name" value="GH16_laminarinase_like"/>
    <property type="match status" value="1"/>
</dbReference>
<reference evidence="5" key="1">
    <citation type="submission" date="2021-05" db="EMBL/GenBank/DDBJ databases">
        <title>The genome of the haptophyte Pavlova lutheri (Diacronema luteri, Pavlovales) - a model for lipid biosynthesis in eukaryotic algae.</title>
        <authorList>
            <person name="Hulatt C.J."/>
            <person name="Posewitz M.C."/>
        </authorList>
    </citation>
    <scope>NUCLEOTIDE SEQUENCE</scope>
    <source>
        <strain evidence="5">NIVA-4/92</strain>
    </source>
</reference>
<protein>
    <recommendedName>
        <fullName evidence="4">GH16 domain-containing protein</fullName>
    </recommendedName>
</protein>
<evidence type="ECO:0000313" key="5">
    <source>
        <dbReference type="EMBL" id="KAG8465924.1"/>
    </source>
</evidence>
<dbReference type="Proteomes" id="UP000751190">
    <property type="component" value="Unassembled WGS sequence"/>
</dbReference>
<keyword evidence="3" id="KW-0472">Membrane</keyword>
<dbReference type="AlphaFoldDB" id="A0A8J6CAV9"/>
<keyword evidence="6" id="KW-1185">Reference proteome</keyword>
<evidence type="ECO:0000259" key="4">
    <source>
        <dbReference type="PROSITE" id="PS51762"/>
    </source>
</evidence>
<accession>A0A8J6CAV9</accession>